<reference evidence="1 2" key="1">
    <citation type="journal article" date="2016" name="Nat. Commun.">
        <title>Thousands of microbial genomes shed light on interconnected biogeochemical processes in an aquifer system.</title>
        <authorList>
            <person name="Anantharaman K."/>
            <person name="Brown C.T."/>
            <person name="Hug L.A."/>
            <person name="Sharon I."/>
            <person name="Castelle C.J."/>
            <person name="Probst A.J."/>
            <person name="Thomas B.C."/>
            <person name="Singh A."/>
            <person name="Wilkins M.J."/>
            <person name="Karaoz U."/>
            <person name="Brodie E.L."/>
            <person name="Williams K.H."/>
            <person name="Hubbard S.S."/>
            <person name="Banfield J.F."/>
        </authorList>
    </citation>
    <scope>NUCLEOTIDE SEQUENCE [LARGE SCALE GENOMIC DNA]</scope>
</reference>
<dbReference type="Gene3D" id="3.40.50.450">
    <property type="match status" value="1"/>
</dbReference>
<dbReference type="PANTHER" id="PTHR43393">
    <property type="entry name" value="CYTOKININ RIBOSIDE 5'-MONOPHOSPHATE PHOSPHORIBOHYDROLASE"/>
    <property type="match status" value="1"/>
</dbReference>
<dbReference type="EMBL" id="MFLN01000035">
    <property type="protein sequence ID" value="OGG66908.1"/>
    <property type="molecule type" value="Genomic_DNA"/>
</dbReference>
<gene>
    <name evidence="1" type="ORF">A3C21_00645</name>
</gene>
<sequence>MRRAVIGIMGSGNNATAQETNHALELGERIAKEGWILLSGGRSVGVMDAASKGAKSAGGLTLGIGARSDDSDISEAVDIAIITGMGSARNTINVLSSSIIVAIGGNGSGTLSEIALALKSGKHVIVLGGSEEAKKFLQKVGGKNISFTDSPEATVKLIKRLLAA</sequence>
<dbReference type="SUPFAM" id="SSF102405">
    <property type="entry name" value="MCP/YpsA-like"/>
    <property type="match status" value="1"/>
</dbReference>
<dbReference type="STRING" id="1798500.A3C21_00645"/>
<evidence type="ECO:0000313" key="1">
    <source>
        <dbReference type="EMBL" id="OGG66908.1"/>
    </source>
</evidence>
<dbReference type="Proteomes" id="UP000178572">
    <property type="component" value="Unassembled WGS sequence"/>
</dbReference>
<organism evidence="1 2">
    <name type="scientific">Candidatus Kaiserbacteria bacterium RIFCSPHIGHO2_02_FULL_59_21</name>
    <dbReference type="NCBI Taxonomy" id="1798500"/>
    <lineage>
        <taxon>Bacteria</taxon>
        <taxon>Candidatus Kaiseribacteriota</taxon>
    </lineage>
</organism>
<proteinExistence type="predicted"/>
<dbReference type="InterPro" id="IPR041164">
    <property type="entry name" value="LDcluster4"/>
</dbReference>
<dbReference type="AlphaFoldDB" id="A0A1F6DZT0"/>
<evidence type="ECO:0000313" key="2">
    <source>
        <dbReference type="Proteomes" id="UP000178572"/>
    </source>
</evidence>
<dbReference type="GO" id="GO:0005829">
    <property type="term" value="C:cytosol"/>
    <property type="evidence" value="ECO:0007669"/>
    <property type="project" value="TreeGrafter"/>
</dbReference>
<dbReference type="Pfam" id="PF18306">
    <property type="entry name" value="LDcluster4"/>
    <property type="match status" value="1"/>
</dbReference>
<dbReference type="InterPro" id="IPR052341">
    <property type="entry name" value="LOG_family_nucleotidases"/>
</dbReference>
<name>A0A1F6DZT0_9BACT</name>
<dbReference type="PANTHER" id="PTHR43393:SF3">
    <property type="entry name" value="LYSINE DECARBOXYLASE-LIKE PROTEIN"/>
    <property type="match status" value="1"/>
</dbReference>
<accession>A0A1F6DZT0</accession>
<comment type="caution">
    <text evidence="1">The sequence shown here is derived from an EMBL/GenBank/DDBJ whole genome shotgun (WGS) entry which is preliminary data.</text>
</comment>
<protein>
    <submittedName>
        <fullName evidence="1">Cytochrome</fullName>
    </submittedName>
</protein>